<evidence type="ECO:0000313" key="3">
    <source>
        <dbReference type="EMBL" id="KAK5114734.1"/>
    </source>
</evidence>
<dbReference type="PROSITE" id="PS50076">
    <property type="entry name" value="DNAJ_2"/>
    <property type="match status" value="1"/>
</dbReference>
<dbReference type="EMBL" id="JAVRRL010000016">
    <property type="protein sequence ID" value="KAK5114734.1"/>
    <property type="molecule type" value="Genomic_DNA"/>
</dbReference>
<dbReference type="AlphaFoldDB" id="A0AAN7TT72"/>
<dbReference type="SUPFAM" id="SSF46565">
    <property type="entry name" value="Chaperone J-domain"/>
    <property type="match status" value="1"/>
</dbReference>
<evidence type="ECO:0000256" key="1">
    <source>
        <dbReference type="SAM" id="MobiDB-lite"/>
    </source>
</evidence>
<dbReference type="Gene3D" id="1.10.287.110">
    <property type="entry name" value="DnaJ domain"/>
    <property type="match status" value="1"/>
</dbReference>
<name>A0AAN7TT72_9PEZI</name>
<organism evidence="3 4">
    <name type="scientific">Meristemomyces frigidus</name>
    <dbReference type="NCBI Taxonomy" id="1508187"/>
    <lineage>
        <taxon>Eukaryota</taxon>
        <taxon>Fungi</taxon>
        <taxon>Dikarya</taxon>
        <taxon>Ascomycota</taxon>
        <taxon>Pezizomycotina</taxon>
        <taxon>Dothideomycetes</taxon>
        <taxon>Dothideomycetidae</taxon>
        <taxon>Mycosphaerellales</taxon>
        <taxon>Teratosphaeriaceae</taxon>
        <taxon>Meristemomyces</taxon>
    </lineage>
</organism>
<sequence length="295" mass="32631">MTDPFNLSTLRAQVARDVEIYKAEKQRFNQLRDMQPDEIPESDRKAITNWSRASISEYNKKLEQMQDTIKSPTKEERQVMGLLNELVVLGDQIAEFTSCFARELEERFGRMSLAEEGDGEGIEGEGEEQMPTADGSAGHGTASSGDYPSRGRSRHRASSPSRVDKPNTAIEASTEDMPAAEYGGTEAADVNDDESALRNPGDSKGVYAMLGVPRTASMADLKRQVQAYRDKLKQLHPDRNRDDDDTAAAARFVEFKALCAETVLDEEKRSAYDGIQTGEEVEKLTRRVKGLTAGA</sequence>
<dbReference type="InterPro" id="IPR001623">
    <property type="entry name" value="DnaJ_domain"/>
</dbReference>
<gene>
    <name evidence="3" type="ORF">LTR62_002308</name>
</gene>
<feature type="region of interest" description="Disordered" evidence="1">
    <location>
        <begin position="111"/>
        <end position="180"/>
    </location>
</feature>
<dbReference type="InterPro" id="IPR036869">
    <property type="entry name" value="J_dom_sf"/>
</dbReference>
<reference evidence="3" key="1">
    <citation type="submission" date="2023-08" db="EMBL/GenBank/DDBJ databases">
        <title>Black Yeasts Isolated from many extreme environments.</title>
        <authorList>
            <person name="Coleine C."/>
            <person name="Stajich J.E."/>
            <person name="Selbmann L."/>
        </authorList>
    </citation>
    <scope>NUCLEOTIDE SEQUENCE</scope>
    <source>
        <strain evidence="3">CCFEE 5401</strain>
    </source>
</reference>
<feature type="domain" description="J" evidence="2">
    <location>
        <begin position="205"/>
        <end position="276"/>
    </location>
</feature>
<proteinExistence type="predicted"/>
<evidence type="ECO:0000259" key="2">
    <source>
        <dbReference type="PROSITE" id="PS50076"/>
    </source>
</evidence>
<feature type="compositionally biased region" description="Acidic residues" evidence="1">
    <location>
        <begin position="115"/>
        <end position="128"/>
    </location>
</feature>
<feature type="region of interest" description="Disordered" evidence="1">
    <location>
        <begin position="185"/>
        <end position="204"/>
    </location>
</feature>
<protein>
    <recommendedName>
        <fullName evidence="2">J domain-containing protein</fullName>
    </recommendedName>
</protein>
<comment type="caution">
    <text evidence="3">The sequence shown here is derived from an EMBL/GenBank/DDBJ whole genome shotgun (WGS) entry which is preliminary data.</text>
</comment>
<dbReference type="PRINTS" id="PR00625">
    <property type="entry name" value="JDOMAIN"/>
</dbReference>
<evidence type="ECO:0000313" key="4">
    <source>
        <dbReference type="Proteomes" id="UP001310890"/>
    </source>
</evidence>
<dbReference type="Pfam" id="PF00226">
    <property type="entry name" value="DnaJ"/>
    <property type="match status" value="1"/>
</dbReference>
<dbReference type="CDD" id="cd06257">
    <property type="entry name" value="DnaJ"/>
    <property type="match status" value="1"/>
</dbReference>
<accession>A0AAN7TT72</accession>
<dbReference type="Proteomes" id="UP001310890">
    <property type="component" value="Unassembled WGS sequence"/>
</dbReference>